<name>A0A1R1YI04_9FUNG</name>
<comment type="caution">
    <text evidence="2">The sequence shown here is derived from an EMBL/GenBank/DDBJ whole genome shotgun (WGS) entry which is preliminary data.</text>
</comment>
<sequence length="81" mass="9396">MGNKSLWRQDKYHRNSTCNSETINKGLEKGSDKADENRPFKIKKTILIHTKVPVNFNSIITAEAHENKTTRAQEQNIEIRE</sequence>
<accession>A0A1R1YI04</accession>
<proteinExistence type="predicted"/>
<reference evidence="3" key="1">
    <citation type="submission" date="2017-01" db="EMBL/GenBank/DDBJ databases">
        <authorList>
            <person name="Wang Y."/>
            <person name="White M."/>
            <person name="Kvist S."/>
            <person name="Moncalvo J.-M."/>
        </authorList>
    </citation>
    <scope>NUCLEOTIDE SEQUENCE [LARGE SCALE GENOMIC DNA]</scope>
    <source>
        <strain evidence="3">ID-206-W2</strain>
    </source>
</reference>
<evidence type="ECO:0000256" key="1">
    <source>
        <dbReference type="SAM" id="MobiDB-lite"/>
    </source>
</evidence>
<keyword evidence="3" id="KW-1185">Reference proteome</keyword>
<organism evidence="2 3">
    <name type="scientific">Smittium culicis</name>
    <dbReference type="NCBI Taxonomy" id="133412"/>
    <lineage>
        <taxon>Eukaryota</taxon>
        <taxon>Fungi</taxon>
        <taxon>Fungi incertae sedis</taxon>
        <taxon>Zoopagomycota</taxon>
        <taxon>Kickxellomycotina</taxon>
        <taxon>Harpellomycetes</taxon>
        <taxon>Harpellales</taxon>
        <taxon>Legeriomycetaceae</taxon>
        <taxon>Smittium</taxon>
    </lineage>
</organism>
<dbReference type="EMBL" id="LSSM01001452">
    <property type="protein sequence ID" value="OMJ26548.1"/>
    <property type="molecule type" value="Genomic_DNA"/>
</dbReference>
<feature type="region of interest" description="Disordered" evidence="1">
    <location>
        <begin position="1"/>
        <end position="36"/>
    </location>
</feature>
<gene>
    <name evidence="2" type="ORF">AYI69_g3977</name>
</gene>
<protein>
    <submittedName>
        <fullName evidence="2">Uncharacterized protein</fullName>
    </submittedName>
</protein>
<evidence type="ECO:0000313" key="3">
    <source>
        <dbReference type="Proteomes" id="UP000187429"/>
    </source>
</evidence>
<evidence type="ECO:0000313" key="2">
    <source>
        <dbReference type="EMBL" id="OMJ26548.1"/>
    </source>
</evidence>
<feature type="compositionally biased region" description="Basic and acidic residues" evidence="1">
    <location>
        <begin position="26"/>
        <end position="36"/>
    </location>
</feature>
<dbReference type="AlphaFoldDB" id="A0A1R1YI04"/>
<dbReference type="Proteomes" id="UP000187429">
    <property type="component" value="Unassembled WGS sequence"/>
</dbReference>